<feature type="compositionally biased region" description="Basic and acidic residues" evidence="1">
    <location>
        <begin position="68"/>
        <end position="89"/>
    </location>
</feature>
<dbReference type="KEGG" id="blen:NCTC4824_03754"/>
<feature type="compositionally biased region" description="Acidic residues" evidence="1">
    <location>
        <begin position="129"/>
        <end position="153"/>
    </location>
</feature>
<feature type="region of interest" description="Disordered" evidence="1">
    <location>
        <begin position="61"/>
        <end position="163"/>
    </location>
</feature>
<dbReference type="AlphaFoldDB" id="A0A2X4ZDU5"/>
<dbReference type="STRING" id="1348624.GCA_001591545_03178"/>
<feature type="compositionally biased region" description="Polar residues" evidence="1">
    <location>
        <begin position="112"/>
        <end position="123"/>
    </location>
</feature>
<evidence type="ECO:0000256" key="1">
    <source>
        <dbReference type="SAM" id="MobiDB-lite"/>
    </source>
</evidence>
<dbReference type="RefSeq" id="WP_145981938.1">
    <property type="nucleotide sequence ID" value="NZ_CBCSGM010000004.1"/>
</dbReference>
<proteinExistence type="predicted"/>
<protein>
    <submittedName>
        <fullName evidence="2">YqxM protein</fullName>
    </submittedName>
</protein>
<evidence type="ECO:0000313" key="2">
    <source>
        <dbReference type="EMBL" id="SQI62735.1"/>
    </source>
</evidence>
<dbReference type="Proteomes" id="UP000249134">
    <property type="component" value="Chromosome 1"/>
</dbReference>
<accession>A0A2X4ZDU5</accession>
<dbReference type="EMBL" id="LS483476">
    <property type="protein sequence ID" value="SQI62735.1"/>
    <property type="molecule type" value="Genomic_DNA"/>
</dbReference>
<keyword evidence="3" id="KW-1185">Reference proteome</keyword>
<organism evidence="2 3">
    <name type="scientific">Lederbergia lenta</name>
    <name type="common">Bacillus lentus</name>
    <dbReference type="NCBI Taxonomy" id="1467"/>
    <lineage>
        <taxon>Bacteria</taxon>
        <taxon>Bacillati</taxon>
        <taxon>Bacillota</taxon>
        <taxon>Bacilli</taxon>
        <taxon>Bacillales</taxon>
        <taxon>Bacillaceae</taxon>
        <taxon>Lederbergia</taxon>
    </lineage>
</organism>
<feature type="compositionally biased region" description="Basic and acidic residues" evidence="1">
    <location>
        <begin position="97"/>
        <end position="111"/>
    </location>
</feature>
<evidence type="ECO:0000313" key="3">
    <source>
        <dbReference type="Proteomes" id="UP000249134"/>
    </source>
</evidence>
<name>A0A2X4ZDU5_LEDLE</name>
<gene>
    <name evidence="2" type="ORF">NCTC4824_03754</name>
</gene>
<reference evidence="2 3" key="1">
    <citation type="submission" date="2018-06" db="EMBL/GenBank/DDBJ databases">
        <authorList>
            <consortium name="Pathogen Informatics"/>
            <person name="Doyle S."/>
        </authorList>
    </citation>
    <scope>NUCLEOTIDE SEQUENCE [LARGE SCALE GENOMIC DNA]</scope>
    <source>
        <strain evidence="2 3">NCTC4824</strain>
    </source>
</reference>
<sequence>MRHYRGVKQTRKGGTMKPLQLLILLYWLFLIGSVLTSPTSASFQDVTALKGTLSANQDFEYQSENQVVEDKKEEQKEENLEKVPLKEEQEPNQEEILVEKEEIQVEKEQVSPKETTNKSTDVTGIQEEKDMDIEAEEVVENEDGLDSDEELGESDVQILDLAE</sequence>